<keyword evidence="5" id="KW-0653">Protein transport</keyword>
<evidence type="ECO:0000256" key="2">
    <source>
        <dbReference type="ARBA" id="ARBA00004164"/>
    </source>
</evidence>
<dbReference type="GO" id="GO:0045041">
    <property type="term" value="P:protein import into mitochondrial intermembrane space"/>
    <property type="evidence" value="ECO:0007669"/>
    <property type="project" value="InterPro"/>
</dbReference>
<dbReference type="Proteomes" id="UP000799421">
    <property type="component" value="Unassembled WGS sequence"/>
</dbReference>
<comment type="subcellular location">
    <subcellularLocation>
        <location evidence="2">Mitochondrion inner membrane</location>
        <topology evidence="2">Single-pass type II membrane protein</topology>
        <orientation evidence="2">Intermembrane side</orientation>
    </subcellularLocation>
</comment>
<keyword evidence="4" id="KW-0813">Transport</keyword>
<gene>
    <name evidence="14" type="ORF">K470DRAFT_247307</name>
</gene>
<accession>A0A6A7C0H9</accession>
<dbReference type="OrthoDB" id="7481291at2759"/>
<proteinExistence type="predicted"/>
<keyword evidence="9" id="KW-1015">Disulfide bond</keyword>
<evidence type="ECO:0000256" key="5">
    <source>
        <dbReference type="ARBA" id="ARBA00022927"/>
    </source>
</evidence>
<dbReference type="GO" id="GO:0015035">
    <property type="term" value="F:protein-disulfide reductase activity"/>
    <property type="evidence" value="ECO:0007669"/>
    <property type="project" value="InterPro"/>
</dbReference>
<keyword evidence="8" id="KW-0496">Mitochondrion</keyword>
<dbReference type="GO" id="GO:0005743">
    <property type="term" value="C:mitochondrial inner membrane"/>
    <property type="evidence" value="ECO:0007669"/>
    <property type="project" value="UniProtKB-SubCell"/>
</dbReference>
<dbReference type="PROSITE" id="PS51808">
    <property type="entry name" value="CHCH"/>
    <property type="match status" value="1"/>
</dbReference>
<evidence type="ECO:0000256" key="13">
    <source>
        <dbReference type="SAM" id="MobiDB-lite"/>
    </source>
</evidence>
<dbReference type="AlphaFoldDB" id="A0A6A7C0H9"/>
<dbReference type="EMBL" id="MU005981">
    <property type="protein sequence ID" value="KAF2860435.1"/>
    <property type="molecule type" value="Genomic_DNA"/>
</dbReference>
<evidence type="ECO:0000256" key="8">
    <source>
        <dbReference type="ARBA" id="ARBA00023128"/>
    </source>
</evidence>
<keyword evidence="10" id="KW-0676">Redox-active center</keyword>
<feature type="compositionally biased region" description="Acidic residues" evidence="13">
    <location>
        <begin position="188"/>
        <end position="198"/>
    </location>
</feature>
<name>A0A6A7C0H9_9PEZI</name>
<feature type="compositionally biased region" description="Basic and acidic residues" evidence="13">
    <location>
        <begin position="222"/>
        <end position="248"/>
    </location>
</feature>
<evidence type="ECO:0000256" key="6">
    <source>
        <dbReference type="ARBA" id="ARBA00023002"/>
    </source>
</evidence>
<dbReference type="PANTHER" id="PTHR21622">
    <property type="entry name" value="COILED-COIL-HELIX-COILED-COIL-HELIX DOMAIN CONTAINING 4"/>
    <property type="match status" value="1"/>
</dbReference>
<feature type="compositionally biased region" description="Low complexity" evidence="13">
    <location>
        <begin position="94"/>
        <end position="110"/>
    </location>
</feature>
<keyword evidence="7" id="KW-0811">Translocation</keyword>
<evidence type="ECO:0000256" key="10">
    <source>
        <dbReference type="ARBA" id="ARBA00023284"/>
    </source>
</evidence>
<comment type="function">
    <text evidence="11">Required for the import and folding of small cysteine-containing proteins (small Tim) in the mitochondrial intermembrane space (IMS). Forms a redox cycle with ERV1 that involves a disulfide relay system. Precursor proteins to be imported into the IMS are translocated in their reduced form into the mitochondria. The oxidized form of MIA40 forms a transient intermolecular disulfide bridge with the reduced precursor protein, resulting in oxidation of the precursor protein that now contains an intramolecular disulfide bond and is able to undergo folding in the IMS.</text>
</comment>
<evidence type="ECO:0000313" key="15">
    <source>
        <dbReference type="Proteomes" id="UP000799421"/>
    </source>
</evidence>
<reference evidence="14" key="1">
    <citation type="journal article" date="2020" name="Stud. Mycol.">
        <title>101 Dothideomycetes genomes: a test case for predicting lifestyles and emergence of pathogens.</title>
        <authorList>
            <person name="Haridas S."/>
            <person name="Albert R."/>
            <person name="Binder M."/>
            <person name="Bloem J."/>
            <person name="Labutti K."/>
            <person name="Salamov A."/>
            <person name="Andreopoulos B."/>
            <person name="Baker S."/>
            <person name="Barry K."/>
            <person name="Bills G."/>
            <person name="Bluhm B."/>
            <person name="Cannon C."/>
            <person name="Castanera R."/>
            <person name="Culley D."/>
            <person name="Daum C."/>
            <person name="Ezra D."/>
            <person name="Gonzalez J."/>
            <person name="Henrissat B."/>
            <person name="Kuo A."/>
            <person name="Liang C."/>
            <person name="Lipzen A."/>
            <person name="Lutzoni F."/>
            <person name="Magnuson J."/>
            <person name="Mondo S."/>
            <person name="Nolan M."/>
            <person name="Ohm R."/>
            <person name="Pangilinan J."/>
            <person name="Park H.-J."/>
            <person name="Ramirez L."/>
            <person name="Alfaro M."/>
            <person name="Sun H."/>
            <person name="Tritt A."/>
            <person name="Yoshinaga Y."/>
            <person name="Zwiers L.-H."/>
            <person name="Turgeon B."/>
            <person name="Goodwin S."/>
            <person name="Spatafora J."/>
            <person name="Crous P."/>
            <person name="Grigoriev I."/>
        </authorList>
    </citation>
    <scope>NUCLEOTIDE SEQUENCE</scope>
    <source>
        <strain evidence="14">CBS 480.64</strain>
    </source>
</reference>
<dbReference type="GO" id="GO:0005758">
    <property type="term" value="C:mitochondrial intermembrane space"/>
    <property type="evidence" value="ECO:0007669"/>
    <property type="project" value="TreeGrafter"/>
</dbReference>
<dbReference type="Gene3D" id="1.10.287.2900">
    <property type="match status" value="1"/>
</dbReference>
<feature type="compositionally biased region" description="Low complexity" evidence="13">
    <location>
        <begin position="199"/>
        <end position="208"/>
    </location>
</feature>
<evidence type="ECO:0000313" key="14">
    <source>
        <dbReference type="EMBL" id="KAF2860435.1"/>
    </source>
</evidence>
<evidence type="ECO:0000256" key="3">
    <source>
        <dbReference type="ARBA" id="ARBA00013714"/>
    </source>
</evidence>
<feature type="region of interest" description="Disordered" evidence="13">
    <location>
        <begin position="78"/>
        <end position="125"/>
    </location>
</feature>
<feature type="region of interest" description="Disordered" evidence="13">
    <location>
        <begin position="188"/>
        <end position="248"/>
    </location>
</feature>
<evidence type="ECO:0000256" key="11">
    <source>
        <dbReference type="ARBA" id="ARBA00024980"/>
    </source>
</evidence>
<evidence type="ECO:0000256" key="7">
    <source>
        <dbReference type="ARBA" id="ARBA00023010"/>
    </source>
</evidence>
<evidence type="ECO:0000256" key="12">
    <source>
        <dbReference type="ARBA" id="ARBA00033150"/>
    </source>
</evidence>
<evidence type="ECO:0000256" key="1">
    <source>
        <dbReference type="ARBA" id="ARBA00001973"/>
    </source>
</evidence>
<evidence type="ECO:0000256" key="4">
    <source>
        <dbReference type="ARBA" id="ARBA00022448"/>
    </source>
</evidence>
<dbReference type="InterPro" id="IPR039289">
    <property type="entry name" value="CHCHD4"/>
</dbReference>
<sequence>MFRTAARRRFVAPSAKRYVHTPRFAQPRSWKSLAARTAIAGGIVYYYTAYTVADEGDTGEFGREAKRNGADGVGLRRIAPSRTVDVRGTEKEAAATTPTTPTAPDTSTPDELQEEAGEQGAFNEETGEINWDCPCLGGMAHGPCGEKFKDSFRCFVFSKEEPKGVECIDHFNEMRKCFLEHPDVYGGWDEDGGAEGEGEAAPAPETETLPGTDQAAVSKATETVEKKTEAEKEADEGTHFPTDAHNER</sequence>
<evidence type="ECO:0000256" key="9">
    <source>
        <dbReference type="ARBA" id="ARBA00023157"/>
    </source>
</evidence>
<keyword evidence="15" id="KW-1185">Reference proteome</keyword>
<keyword evidence="6" id="KW-0560">Oxidoreductase</keyword>
<organism evidence="14 15">
    <name type="scientific">Piedraia hortae CBS 480.64</name>
    <dbReference type="NCBI Taxonomy" id="1314780"/>
    <lineage>
        <taxon>Eukaryota</taxon>
        <taxon>Fungi</taxon>
        <taxon>Dikarya</taxon>
        <taxon>Ascomycota</taxon>
        <taxon>Pezizomycotina</taxon>
        <taxon>Dothideomycetes</taxon>
        <taxon>Dothideomycetidae</taxon>
        <taxon>Capnodiales</taxon>
        <taxon>Piedraiaceae</taxon>
        <taxon>Piedraia</taxon>
    </lineage>
</organism>
<protein>
    <recommendedName>
        <fullName evidence="3">Mitochondrial intermembrane space import and assembly protein 40</fullName>
    </recommendedName>
    <alternativeName>
        <fullName evidence="12">Mitochondrial import inner membrane translocase TIM40</fullName>
    </alternativeName>
</protein>
<comment type="cofactor">
    <cofactor evidence="1">
        <name>Cu(2+)</name>
        <dbReference type="ChEBI" id="CHEBI:29036"/>
    </cofactor>
</comment>
<feature type="compositionally biased region" description="Basic and acidic residues" evidence="13">
    <location>
        <begin position="84"/>
        <end position="93"/>
    </location>
</feature>
<dbReference type="PANTHER" id="PTHR21622:SF0">
    <property type="entry name" value="COILED-COIL-HELIX-COILED-COIL-HELIX DOMAIN CONTAINING 4"/>
    <property type="match status" value="1"/>
</dbReference>